<dbReference type="AlphaFoldDB" id="A0A8J7R1M2"/>
<sequence length="315" mass="32598">MATYDSPRATVETNLESTVGNFLSAKILAALEANGDAGGDVTINQGWTPGSTVAPGTDILIAAPGSVSGEIDIPAGVSALLLTGPTGVQATFNVTGDVGVALTEAKDIISISMPTDNPDTPENEAAVEATFDGGNGFDIGRVEGSIEDYTVVFANGVLTLTNEAGGVITMNDLEYVQFADGSVVMNLNTVNDVASATLYEVILGRSADEGGIEYFSGAPSTEDLLSTADFMLHSEEFTAQFGDVDSLSDEQFLDIMYQGAFGRDADEGGEAYWLAQLAGGMSKAEVALNFAVSNEADVTFDNLINLNQTPTVGNA</sequence>
<reference evidence="2" key="1">
    <citation type="submission" date="2021-03" db="EMBL/GenBank/DDBJ databases">
        <title>Genome sequencing and assembly of Tianweitania sediminis.</title>
        <authorList>
            <person name="Chhetri G."/>
        </authorList>
    </citation>
    <scope>NUCLEOTIDE SEQUENCE</scope>
    <source>
        <strain evidence="2">Z8</strain>
    </source>
</reference>
<keyword evidence="3" id="KW-1185">Reference proteome</keyword>
<name>A0A8J7R1M2_9HYPH</name>
<dbReference type="Proteomes" id="UP000666240">
    <property type="component" value="Unassembled WGS sequence"/>
</dbReference>
<dbReference type="InterPro" id="IPR025282">
    <property type="entry name" value="DUF4214"/>
</dbReference>
<evidence type="ECO:0000313" key="3">
    <source>
        <dbReference type="Proteomes" id="UP000666240"/>
    </source>
</evidence>
<gene>
    <name evidence="2" type="ORF">J5Y06_07610</name>
</gene>
<evidence type="ECO:0000259" key="1">
    <source>
        <dbReference type="Pfam" id="PF13946"/>
    </source>
</evidence>
<protein>
    <submittedName>
        <fullName evidence="2">DUF4214 domain-containing protein</fullName>
    </submittedName>
</protein>
<accession>A0A8J7R1M2</accession>
<comment type="caution">
    <text evidence="2">The sequence shown here is derived from an EMBL/GenBank/DDBJ whole genome shotgun (WGS) entry which is preliminary data.</text>
</comment>
<organism evidence="2 3">
    <name type="scientific">Tianweitania sediminis</name>
    <dbReference type="NCBI Taxonomy" id="1502156"/>
    <lineage>
        <taxon>Bacteria</taxon>
        <taxon>Pseudomonadati</taxon>
        <taxon>Pseudomonadota</taxon>
        <taxon>Alphaproteobacteria</taxon>
        <taxon>Hyphomicrobiales</taxon>
        <taxon>Phyllobacteriaceae</taxon>
        <taxon>Tianweitania</taxon>
    </lineage>
</organism>
<dbReference type="Pfam" id="PF13946">
    <property type="entry name" value="DUF4214"/>
    <property type="match status" value="1"/>
</dbReference>
<dbReference type="RefSeq" id="WP_209334548.1">
    <property type="nucleotide sequence ID" value="NZ_JAGIYY010000002.1"/>
</dbReference>
<feature type="domain" description="DUF4214" evidence="1">
    <location>
        <begin position="231"/>
        <end position="297"/>
    </location>
</feature>
<dbReference type="EMBL" id="JAGIYY010000002">
    <property type="protein sequence ID" value="MBP0438511.1"/>
    <property type="molecule type" value="Genomic_DNA"/>
</dbReference>
<evidence type="ECO:0000313" key="2">
    <source>
        <dbReference type="EMBL" id="MBP0438511.1"/>
    </source>
</evidence>
<proteinExistence type="predicted"/>